<organism evidence="1 2">
    <name type="scientific">Caproicibacterium amylolyticum</name>
    <dbReference type="NCBI Taxonomy" id="2766537"/>
    <lineage>
        <taxon>Bacteria</taxon>
        <taxon>Bacillati</taxon>
        <taxon>Bacillota</taxon>
        <taxon>Clostridia</taxon>
        <taxon>Eubacteriales</taxon>
        <taxon>Oscillospiraceae</taxon>
        <taxon>Caproicibacterium</taxon>
    </lineage>
</organism>
<dbReference type="EMBL" id="CP060696">
    <property type="protein sequence ID" value="QNO17692.1"/>
    <property type="molecule type" value="Genomic_DNA"/>
</dbReference>
<dbReference type="Proteomes" id="UP000516046">
    <property type="component" value="Chromosome"/>
</dbReference>
<gene>
    <name evidence="1" type="ORF">H6X83_12300</name>
</gene>
<evidence type="ECO:0000313" key="1">
    <source>
        <dbReference type="EMBL" id="QNO17692.1"/>
    </source>
</evidence>
<proteinExistence type="predicted"/>
<sequence>MEIKYYTTVREEAAAIDAIESSGGAIARYLAWQSGALGRDINPDQLRRFVLSPDWADGLTGAVRLDVVQPVFTQLQPEQGRSLAVHPKLRMR</sequence>
<name>A0A7G9WG80_9FIRM</name>
<protein>
    <submittedName>
        <fullName evidence="1">Uncharacterized protein</fullName>
    </submittedName>
</protein>
<reference evidence="1 2" key="1">
    <citation type="submission" date="2020-08" db="EMBL/GenBank/DDBJ databases">
        <authorList>
            <person name="Ren C."/>
            <person name="Gu Y."/>
            <person name="Xu Y."/>
        </authorList>
    </citation>
    <scope>NUCLEOTIDE SEQUENCE [LARGE SCALE GENOMIC DNA]</scope>
    <source>
        <strain evidence="1 2">LBM18003</strain>
    </source>
</reference>
<evidence type="ECO:0000313" key="2">
    <source>
        <dbReference type="Proteomes" id="UP000516046"/>
    </source>
</evidence>
<keyword evidence="2" id="KW-1185">Reference proteome</keyword>
<dbReference type="KEGG" id="caml:H6X83_12300"/>
<accession>A0A7G9WG80</accession>
<dbReference type="AlphaFoldDB" id="A0A7G9WG80"/>
<dbReference type="RefSeq" id="WP_212506756.1">
    <property type="nucleotide sequence ID" value="NZ_CP060696.1"/>
</dbReference>